<dbReference type="Proteomes" id="UP000076630">
    <property type="component" value="Unassembled WGS sequence"/>
</dbReference>
<dbReference type="EMBL" id="FNYS01000002">
    <property type="protein sequence ID" value="SEI63299.1"/>
    <property type="molecule type" value="Genomic_DNA"/>
</dbReference>
<evidence type="ECO:0000313" key="2">
    <source>
        <dbReference type="EMBL" id="SEI63299.1"/>
    </source>
</evidence>
<evidence type="ECO:0000313" key="3">
    <source>
        <dbReference type="Proteomes" id="UP000076630"/>
    </source>
</evidence>
<dbReference type="OrthoDB" id="9180239at2"/>
<gene>
    <name evidence="1" type="ORF">AV926_08590</name>
    <name evidence="2" type="ORF">SAMN04488018_102346</name>
</gene>
<evidence type="ECO:0000313" key="4">
    <source>
        <dbReference type="Proteomes" id="UP000183077"/>
    </source>
</evidence>
<dbReference type="Proteomes" id="UP000183077">
    <property type="component" value="Unassembled WGS sequence"/>
</dbReference>
<protein>
    <submittedName>
        <fullName evidence="1">Uncharacterized protein</fullName>
    </submittedName>
</protein>
<keyword evidence="3" id="KW-1185">Reference proteome</keyword>
<reference evidence="2 4" key="2">
    <citation type="submission" date="2016-10" db="EMBL/GenBank/DDBJ databases">
        <authorList>
            <person name="de Groot N.N."/>
        </authorList>
    </citation>
    <scope>NUCLEOTIDE SEQUENCE [LARGE SCALE GENOMIC DNA]</scope>
    <source>
        <strain evidence="2 4">DSM 23048</strain>
    </source>
</reference>
<dbReference type="GeneID" id="82256036"/>
<proteinExistence type="predicted"/>
<name>A0A161UU55_9FLAO</name>
<accession>A0A161UU55</accession>
<dbReference type="EMBL" id="LQNU01000053">
    <property type="protein sequence ID" value="KZE81331.1"/>
    <property type="molecule type" value="Genomic_DNA"/>
</dbReference>
<dbReference type="RefSeq" id="WP_038985588.1">
    <property type="nucleotide sequence ID" value="NZ_FNYS01000002.1"/>
</dbReference>
<sequence>MKESEVPQDKSSLKENDIKELCYAVNDDGEYVTALSSGWETKTIVQEATLSQIEERIREAKQQVSDGIYSPIVYFMEVNRMDMQTLCAYVSMWKWRVKRHFKPSVYNKLNDKVLQRYADAFGITVVELKAFTGKE</sequence>
<reference evidence="1 3" key="1">
    <citation type="submission" date="2016-01" db="EMBL/GenBank/DDBJ databases">
        <title>Whole genome sequencing of Myroides marinus L41.</title>
        <authorList>
            <person name="Hong K.W."/>
        </authorList>
    </citation>
    <scope>NUCLEOTIDE SEQUENCE [LARGE SCALE GENOMIC DNA]</scope>
    <source>
        <strain evidence="1 3">L41</strain>
    </source>
</reference>
<dbReference type="AlphaFoldDB" id="A0A161UU55"/>
<evidence type="ECO:0000313" key="1">
    <source>
        <dbReference type="EMBL" id="KZE81331.1"/>
    </source>
</evidence>
<organism evidence="1 3">
    <name type="scientific">Myroides marinus</name>
    <dbReference type="NCBI Taxonomy" id="703342"/>
    <lineage>
        <taxon>Bacteria</taxon>
        <taxon>Pseudomonadati</taxon>
        <taxon>Bacteroidota</taxon>
        <taxon>Flavobacteriia</taxon>
        <taxon>Flavobacteriales</taxon>
        <taxon>Flavobacteriaceae</taxon>
        <taxon>Myroides</taxon>
    </lineage>
</organism>